<dbReference type="AlphaFoldDB" id="A0A5D9C027"/>
<evidence type="ECO:0000313" key="2">
    <source>
        <dbReference type="Proteomes" id="UP000322077"/>
    </source>
</evidence>
<keyword evidence="2" id="KW-1185">Reference proteome</keyword>
<organism evidence="1 2">
    <name type="scientific">Sphingomonas montanisoli</name>
    <dbReference type="NCBI Taxonomy" id="2606412"/>
    <lineage>
        <taxon>Bacteria</taxon>
        <taxon>Pseudomonadati</taxon>
        <taxon>Pseudomonadota</taxon>
        <taxon>Alphaproteobacteria</taxon>
        <taxon>Sphingomonadales</taxon>
        <taxon>Sphingomonadaceae</taxon>
        <taxon>Sphingomonas</taxon>
    </lineage>
</organism>
<dbReference type="EMBL" id="VTOU01000005">
    <property type="protein sequence ID" value="TZG24612.1"/>
    <property type="molecule type" value="Genomic_DNA"/>
</dbReference>
<name>A0A5D9C027_9SPHN</name>
<dbReference type="RefSeq" id="WP_149523807.1">
    <property type="nucleotide sequence ID" value="NZ_VTOU01000005.1"/>
</dbReference>
<accession>A0A5D9C027</accession>
<sequence>MSIDPEAFVELRQKILHLKDEVLSLTVEVLDASPDAARSMQRARAALFEAWTLLVGPPEDDEDDH</sequence>
<dbReference type="Proteomes" id="UP000322077">
    <property type="component" value="Unassembled WGS sequence"/>
</dbReference>
<comment type="caution">
    <text evidence="1">The sequence shown here is derived from an EMBL/GenBank/DDBJ whole genome shotgun (WGS) entry which is preliminary data.</text>
</comment>
<reference evidence="1 2" key="1">
    <citation type="submission" date="2019-08" db="EMBL/GenBank/DDBJ databases">
        <authorList>
            <person name="Wang G."/>
            <person name="Xu Z."/>
        </authorList>
    </citation>
    <scope>NUCLEOTIDE SEQUENCE [LARGE SCALE GENOMIC DNA]</scope>
    <source>
        <strain evidence="1 2">ZX</strain>
    </source>
</reference>
<evidence type="ECO:0000313" key="1">
    <source>
        <dbReference type="EMBL" id="TZG24612.1"/>
    </source>
</evidence>
<gene>
    <name evidence="1" type="ORF">FYJ91_18485</name>
</gene>
<proteinExistence type="predicted"/>
<protein>
    <submittedName>
        <fullName evidence="1">Uncharacterized protein</fullName>
    </submittedName>
</protein>